<feature type="compositionally biased region" description="Basic residues" evidence="8">
    <location>
        <begin position="47"/>
        <end position="56"/>
    </location>
</feature>
<keyword evidence="7" id="KW-0325">Glycoprotein</keyword>
<dbReference type="AlphaFoldDB" id="A0A2T7PRH8"/>
<keyword evidence="3" id="KW-0964">Secreted</keyword>
<dbReference type="GO" id="GO:0016055">
    <property type="term" value="P:Wnt signaling pathway"/>
    <property type="evidence" value="ECO:0007669"/>
    <property type="project" value="UniProtKB-KW"/>
</dbReference>
<dbReference type="Pfam" id="PF05463">
    <property type="entry name" value="Sclerostin"/>
    <property type="match status" value="1"/>
</dbReference>
<evidence type="ECO:0000256" key="4">
    <source>
        <dbReference type="ARBA" id="ARBA00022687"/>
    </source>
</evidence>
<dbReference type="Proteomes" id="UP000245119">
    <property type="component" value="Linkage Group LG2"/>
</dbReference>
<feature type="compositionally biased region" description="Basic residues" evidence="8">
    <location>
        <begin position="27"/>
        <end position="36"/>
    </location>
</feature>
<dbReference type="InterPro" id="IPR008835">
    <property type="entry name" value="Sclerostin/SOSTDC1"/>
</dbReference>
<evidence type="ECO:0000256" key="6">
    <source>
        <dbReference type="ARBA" id="ARBA00023157"/>
    </source>
</evidence>
<dbReference type="EMBL" id="PZQS01000002">
    <property type="protein sequence ID" value="PVD36032.1"/>
    <property type="molecule type" value="Genomic_DNA"/>
</dbReference>
<evidence type="ECO:0000256" key="5">
    <source>
        <dbReference type="ARBA" id="ARBA00022729"/>
    </source>
</evidence>
<accession>A0A2T7PRH8</accession>
<evidence type="ECO:0000313" key="10">
    <source>
        <dbReference type="Proteomes" id="UP000245119"/>
    </source>
</evidence>
<evidence type="ECO:0000256" key="3">
    <source>
        <dbReference type="ARBA" id="ARBA00022525"/>
    </source>
</evidence>
<sequence length="143" mass="16405">MVQRQWVHLLCRNGQYRKYRIKVVKSCKCKKTHPSHNRTDRPGGKKGQGKGQRKTKNKNERRERRRQAEDSATNKDDEEEETPVEQRGRRKGKESQQGPRTVAGDGRVTNAEGAEASRGQDQPSGASRGRRQNPDDAAFHSWR</sequence>
<feature type="compositionally biased region" description="Basic and acidic residues" evidence="8">
    <location>
        <begin position="57"/>
        <end position="75"/>
    </location>
</feature>
<evidence type="ECO:0000256" key="1">
    <source>
        <dbReference type="ARBA" id="ARBA00004613"/>
    </source>
</evidence>
<comment type="subcellular location">
    <subcellularLocation>
        <location evidence="1">Secreted</location>
    </subcellularLocation>
</comment>
<dbReference type="InterPro" id="IPR029034">
    <property type="entry name" value="Cystine-knot_cytokine"/>
</dbReference>
<feature type="compositionally biased region" description="Basic and acidic residues" evidence="8">
    <location>
        <begin position="132"/>
        <end position="143"/>
    </location>
</feature>
<gene>
    <name evidence="9" type="ORF">C0Q70_03002</name>
</gene>
<keyword evidence="6" id="KW-1015">Disulfide bond</keyword>
<feature type="region of interest" description="Disordered" evidence="8">
    <location>
        <begin position="27"/>
        <end position="143"/>
    </location>
</feature>
<dbReference type="OrthoDB" id="6624188at2759"/>
<evidence type="ECO:0000256" key="2">
    <source>
        <dbReference type="ARBA" id="ARBA00007850"/>
    </source>
</evidence>
<dbReference type="Gene3D" id="2.10.90.10">
    <property type="entry name" value="Cystine-knot cytokines"/>
    <property type="match status" value="1"/>
</dbReference>
<dbReference type="GO" id="GO:0005615">
    <property type="term" value="C:extracellular space"/>
    <property type="evidence" value="ECO:0007669"/>
    <property type="project" value="InterPro"/>
</dbReference>
<keyword evidence="4" id="KW-0879">Wnt signaling pathway</keyword>
<protein>
    <submittedName>
        <fullName evidence="9">Uncharacterized protein</fullName>
    </submittedName>
</protein>
<proteinExistence type="inferred from homology"/>
<comment type="caution">
    <text evidence="9">The sequence shown here is derived from an EMBL/GenBank/DDBJ whole genome shotgun (WGS) entry which is preliminary data.</text>
</comment>
<comment type="similarity">
    <text evidence="2">Belongs to the sclerostin family.</text>
</comment>
<evidence type="ECO:0000256" key="7">
    <source>
        <dbReference type="ARBA" id="ARBA00023180"/>
    </source>
</evidence>
<name>A0A2T7PRH8_POMCA</name>
<evidence type="ECO:0000256" key="8">
    <source>
        <dbReference type="SAM" id="MobiDB-lite"/>
    </source>
</evidence>
<reference evidence="9 10" key="1">
    <citation type="submission" date="2018-04" db="EMBL/GenBank/DDBJ databases">
        <title>The genome of golden apple snail Pomacea canaliculata provides insight into stress tolerance and invasive adaptation.</title>
        <authorList>
            <person name="Liu C."/>
            <person name="Liu B."/>
            <person name="Ren Y."/>
            <person name="Zhang Y."/>
            <person name="Wang H."/>
            <person name="Li S."/>
            <person name="Jiang F."/>
            <person name="Yin L."/>
            <person name="Zhang G."/>
            <person name="Qian W."/>
            <person name="Fan W."/>
        </authorList>
    </citation>
    <scope>NUCLEOTIDE SEQUENCE [LARGE SCALE GENOMIC DNA]</scope>
    <source>
        <strain evidence="9">SZHN2017</strain>
        <tissue evidence="9">Muscle</tissue>
    </source>
</reference>
<keyword evidence="10" id="KW-1185">Reference proteome</keyword>
<keyword evidence="5" id="KW-0732">Signal</keyword>
<organism evidence="9 10">
    <name type="scientific">Pomacea canaliculata</name>
    <name type="common">Golden apple snail</name>
    <dbReference type="NCBI Taxonomy" id="400727"/>
    <lineage>
        <taxon>Eukaryota</taxon>
        <taxon>Metazoa</taxon>
        <taxon>Spiralia</taxon>
        <taxon>Lophotrochozoa</taxon>
        <taxon>Mollusca</taxon>
        <taxon>Gastropoda</taxon>
        <taxon>Caenogastropoda</taxon>
        <taxon>Architaenioglossa</taxon>
        <taxon>Ampullarioidea</taxon>
        <taxon>Ampullariidae</taxon>
        <taxon>Pomacea</taxon>
    </lineage>
</organism>
<evidence type="ECO:0000313" key="9">
    <source>
        <dbReference type="EMBL" id="PVD36032.1"/>
    </source>
</evidence>